<protein>
    <recommendedName>
        <fullName evidence="4">GH16 domain-containing protein</fullName>
    </recommendedName>
</protein>
<reference evidence="2" key="1">
    <citation type="submission" date="2021-01" db="EMBL/GenBank/DDBJ databases">
        <title>Modified the classification status of verrucomicrobia.</title>
        <authorList>
            <person name="Feng X."/>
        </authorList>
    </citation>
    <scope>NUCLEOTIDE SEQUENCE</scope>
    <source>
        <strain evidence="2">KCTC 13126</strain>
    </source>
</reference>
<organism evidence="2 3">
    <name type="scientific">Pelagicoccus mobilis</name>
    <dbReference type="NCBI Taxonomy" id="415221"/>
    <lineage>
        <taxon>Bacteria</taxon>
        <taxon>Pseudomonadati</taxon>
        <taxon>Verrucomicrobiota</taxon>
        <taxon>Opitutia</taxon>
        <taxon>Puniceicoccales</taxon>
        <taxon>Pelagicoccaceae</taxon>
        <taxon>Pelagicoccus</taxon>
    </lineage>
</organism>
<feature type="signal peptide" evidence="1">
    <location>
        <begin position="1"/>
        <end position="21"/>
    </location>
</feature>
<keyword evidence="3" id="KW-1185">Reference proteome</keyword>
<gene>
    <name evidence="2" type="ORF">JIN87_19560</name>
</gene>
<evidence type="ECO:0008006" key="4">
    <source>
        <dbReference type="Google" id="ProtNLM"/>
    </source>
</evidence>
<dbReference type="SUPFAM" id="SSF49899">
    <property type="entry name" value="Concanavalin A-like lectins/glucanases"/>
    <property type="match status" value="1"/>
</dbReference>
<accession>A0A934S1V8</accession>
<comment type="caution">
    <text evidence="2">The sequence shown here is derived from an EMBL/GenBank/DDBJ whole genome shotgun (WGS) entry which is preliminary data.</text>
</comment>
<feature type="chain" id="PRO_5037487228" description="GH16 domain-containing protein" evidence="1">
    <location>
        <begin position="22"/>
        <end position="367"/>
    </location>
</feature>
<evidence type="ECO:0000313" key="2">
    <source>
        <dbReference type="EMBL" id="MBK1879091.1"/>
    </source>
</evidence>
<dbReference type="InterPro" id="IPR013320">
    <property type="entry name" value="ConA-like_dom_sf"/>
</dbReference>
<keyword evidence="1" id="KW-0732">Signal</keyword>
<sequence length="367" mass="42115">MNPRVLLILLASATISQVAIAEQRVLIEDALISGTVGILGNGAHSADGFKPTSKDGHIRYEPRYWPAWASLEFEVKGMQSDTGNEDWDHAFLGIYDARGVEVEPAQYWGNFRENYYRFNLHWRGDRRLIKCVIISAEDTEERRSAPIAYHGGDDSRDWYNEPNGQAVDWDPDKWYRFRIVWKPTEVRVTVDNKEIWKSSIPETNPYLPVEPRIWLGSAPRNGNKYANHFENIVYRNFKLTDMQYEAHGFDLWTEEQGLSGTDAEVGADPDGNQLTNLTEFALGIEHGSHDRTNLPRMRSSENGGYELSFVKGQEDTVVAYELVSTTDLESGDWTVISSTLAVDGDRMKLLFSQDRETRFYRLRYKLK</sequence>
<evidence type="ECO:0000313" key="3">
    <source>
        <dbReference type="Proteomes" id="UP000617628"/>
    </source>
</evidence>
<dbReference type="AlphaFoldDB" id="A0A934S1V8"/>
<proteinExistence type="predicted"/>
<evidence type="ECO:0000256" key="1">
    <source>
        <dbReference type="SAM" id="SignalP"/>
    </source>
</evidence>
<dbReference type="RefSeq" id="WP_200357304.1">
    <property type="nucleotide sequence ID" value="NZ_JAENIL010000040.1"/>
</dbReference>
<name>A0A934S1V8_9BACT</name>
<dbReference type="Proteomes" id="UP000617628">
    <property type="component" value="Unassembled WGS sequence"/>
</dbReference>
<dbReference type="EMBL" id="JAENIL010000040">
    <property type="protein sequence ID" value="MBK1879091.1"/>
    <property type="molecule type" value="Genomic_DNA"/>
</dbReference>